<keyword evidence="1" id="KW-0880">Kelch repeat</keyword>
<evidence type="ECO:0000259" key="4">
    <source>
        <dbReference type="SMART" id="SM00256"/>
    </source>
</evidence>
<sequence>MVRLRSSSNSQENDGNSDELIPGLPEEIAELCLLHVPYPYQALARSVSSSWNKAITDPSFLLSKKILSLSQPYLFVFASSKSTSRIQWQALDPRSGRWFVLPPMPCSAAACPPGLACASLPEDGKLFVLGDLRSDGTSLHTTIMYRASTNQWSLASPMRTPRTFFAAGSINGKIFAAGGRGLGVEDSIPTVERYDPVSDTWAAVAKMRSGLARYDAAVVGNKLYVTEGWTWPFSFSPRGGVYDGDRDTWQEMSLGMREGWTGISVVLRNRLFVLSEYGDCRMKVYVPDHDTWTPRGWGSHACLFGSPKFSPEMDLSVHEDAESQDFGTAVIIDGPDGFAVGTDCVMELLQGFASGDHVGDDIIAHFYNHLLRHHNPEGQRPSFSPKACCPNSLSNRFPKPFHAGGLWVFGGFRF</sequence>
<feature type="region of interest" description="Disordered" evidence="3">
    <location>
        <begin position="1"/>
        <end position="20"/>
    </location>
</feature>
<name>A5BP47_VITVI</name>
<dbReference type="InterPro" id="IPR015915">
    <property type="entry name" value="Kelch-typ_b-propeller"/>
</dbReference>
<dbReference type="InterPro" id="IPR036047">
    <property type="entry name" value="F-box-like_dom_sf"/>
</dbReference>
<proteinExistence type="predicted"/>
<evidence type="ECO:0000256" key="3">
    <source>
        <dbReference type="SAM" id="MobiDB-lite"/>
    </source>
</evidence>
<gene>
    <name evidence="5" type="ORF">VITISV_041844</name>
</gene>
<evidence type="ECO:0000256" key="1">
    <source>
        <dbReference type="ARBA" id="ARBA00022441"/>
    </source>
</evidence>
<feature type="compositionally biased region" description="Polar residues" evidence="3">
    <location>
        <begin position="1"/>
        <end position="14"/>
    </location>
</feature>
<dbReference type="AlphaFoldDB" id="A5BP47"/>
<dbReference type="SMART" id="SM00612">
    <property type="entry name" value="Kelch"/>
    <property type="match status" value="2"/>
</dbReference>
<dbReference type="CDD" id="cd22152">
    <property type="entry name" value="F-box_AtAFR-like"/>
    <property type="match status" value="1"/>
</dbReference>
<feature type="domain" description="F-box" evidence="4">
    <location>
        <begin position="24"/>
        <end position="64"/>
    </location>
</feature>
<accession>A5BP47</accession>
<dbReference type="SUPFAM" id="SSF81383">
    <property type="entry name" value="F-box domain"/>
    <property type="match status" value="1"/>
</dbReference>
<dbReference type="EMBL" id="AM466229">
    <property type="protein sequence ID" value="CAN81325.1"/>
    <property type="molecule type" value="Genomic_DNA"/>
</dbReference>
<dbReference type="PANTHER" id="PTHR46344:SF4">
    <property type="entry name" value="OS07G0153400 PROTEIN"/>
    <property type="match status" value="1"/>
</dbReference>
<evidence type="ECO:0000256" key="2">
    <source>
        <dbReference type="ARBA" id="ARBA00022737"/>
    </source>
</evidence>
<dbReference type="ExpressionAtlas" id="A5BP47">
    <property type="expression patterns" value="baseline and differential"/>
</dbReference>
<organism evidence="5">
    <name type="scientific">Vitis vinifera</name>
    <name type="common">Grape</name>
    <dbReference type="NCBI Taxonomy" id="29760"/>
    <lineage>
        <taxon>Eukaryota</taxon>
        <taxon>Viridiplantae</taxon>
        <taxon>Streptophyta</taxon>
        <taxon>Embryophyta</taxon>
        <taxon>Tracheophyta</taxon>
        <taxon>Spermatophyta</taxon>
        <taxon>Magnoliopsida</taxon>
        <taxon>eudicotyledons</taxon>
        <taxon>Gunneridae</taxon>
        <taxon>Pentapetalae</taxon>
        <taxon>rosids</taxon>
        <taxon>Vitales</taxon>
        <taxon>Vitaceae</taxon>
        <taxon>Viteae</taxon>
        <taxon>Vitis</taxon>
    </lineage>
</organism>
<dbReference type="InterPro" id="IPR001810">
    <property type="entry name" value="F-box_dom"/>
</dbReference>
<dbReference type="InterPro" id="IPR006652">
    <property type="entry name" value="Kelch_1"/>
</dbReference>
<dbReference type="Gene3D" id="2.120.10.80">
    <property type="entry name" value="Kelch-type beta propeller"/>
    <property type="match status" value="1"/>
</dbReference>
<keyword evidence="2" id="KW-0677">Repeat</keyword>
<dbReference type="PANTHER" id="PTHR46344">
    <property type="entry name" value="OS02G0202900 PROTEIN"/>
    <property type="match status" value="1"/>
</dbReference>
<dbReference type="Pfam" id="PF01344">
    <property type="entry name" value="Kelch_1"/>
    <property type="match status" value="1"/>
</dbReference>
<dbReference type="Pfam" id="PF00646">
    <property type="entry name" value="F-box"/>
    <property type="match status" value="1"/>
</dbReference>
<protein>
    <recommendedName>
        <fullName evidence="4">F-box domain-containing protein</fullName>
    </recommendedName>
</protein>
<dbReference type="SUPFAM" id="SSF117281">
    <property type="entry name" value="Kelch motif"/>
    <property type="match status" value="1"/>
</dbReference>
<evidence type="ECO:0000313" key="5">
    <source>
        <dbReference type="EMBL" id="CAN81325.1"/>
    </source>
</evidence>
<dbReference type="SMART" id="SM00256">
    <property type="entry name" value="FBOX"/>
    <property type="match status" value="1"/>
</dbReference>
<reference evidence="5" key="1">
    <citation type="journal article" date="2007" name="PLoS ONE">
        <title>The first genome sequence of an elite grapevine cultivar (Pinot noir Vitis vinifera L.): coping with a highly heterozygous genome.</title>
        <authorList>
            <person name="Velasco R."/>
            <person name="Zharkikh A."/>
            <person name="Troggio M."/>
            <person name="Cartwright D.A."/>
            <person name="Cestaro A."/>
            <person name="Pruss D."/>
            <person name="Pindo M."/>
            <person name="FitzGerald L.M."/>
            <person name="Vezzulli S."/>
            <person name="Reid J."/>
            <person name="Malacarne G."/>
            <person name="Iliev D."/>
            <person name="Coppola G."/>
            <person name="Wardell B."/>
            <person name="Micheletti D."/>
            <person name="Macalma T."/>
            <person name="Facci M."/>
            <person name="Mitchell J.T."/>
            <person name="Perazzolli M."/>
            <person name="Eldredge G."/>
            <person name="Gatto P."/>
            <person name="Oyzerski R."/>
            <person name="Moretto M."/>
            <person name="Gutin N."/>
            <person name="Stefanini M."/>
            <person name="Chen Y."/>
            <person name="Segala C."/>
            <person name="Davenport C."/>
            <person name="Dematte L."/>
            <person name="Mraz A."/>
            <person name="Battilana J."/>
            <person name="Stormo K."/>
            <person name="Costa F."/>
            <person name="Tao Q."/>
            <person name="Si-Ammour A."/>
            <person name="Harkins T."/>
            <person name="Lackey A."/>
            <person name="Perbost C."/>
            <person name="Taillon B."/>
            <person name="Stella A."/>
            <person name="Solovyev V."/>
            <person name="Fawcett J.A."/>
            <person name="Sterck L."/>
            <person name="Vandepoele K."/>
            <person name="Grando S.M."/>
            <person name="Toppo S."/>
            <person name="Moser C."/>
            <person name="Lanchbury J."/>
            <person name="Bogden R."/>
            <person name="Skolnick M."/>
            <person name="Sgaramella V."/>
            <person name="Bhatnagar S.K."/>
            <person name="Fontana P."/>
            <person name="Gutin A."/>
            <person name="Van de Peer Y."/>
            <person name="Salamini F."/>
            <person name="Viola R."/>
        </authorList>
    </citation>
    <scope>NUCLEOTIDE SEQUENCE</scope>
</reference>